<evidence type="ECO:0000313" key="7">
    <source>
        <dbReference type="Proteomes" id="UP001589810"/>
    </source>
</evidence>
<evidence type="ECO:0000259" key="5">
    <source>
        <dbReference type="PROSITE" id="PS50977"/>
    </source>
</evidence>
<evidence type="ECO:0000256" key="4">
    <source>
        <dbReference type="PROSITE-ProRule" id="PRU00335"/>
    </source>
</evidence>
<keyword evidence="7" id="KW-1185">Reference proteome</keyword>
<evidence type="ECO:0000256" key="2">
    <source>
        <dbReference type="ARBA" id="ARBA00023125"/>
    </source>
</evidence>
<feature type="DNA-binding region" description="H-T-H motif" evidence="4">
    <location>
        <begin position="37"/>
        <end position="56"/>
    </location>
</feature>
<gene>
    <name evidence="6" type="ORF">ACFFH7_45395</name>
</gene>
<evidence type="ECO:0000313" key="6">
    <source>
        <dbReference type="EMBL" id="MFC0548811.1"/>
    </source>
</evidence>
<dbReference type="InterPro" id="IPR001647">
    <property type="entry name" value="HTH_TetR"/>
</dbReference>
<evidence type="ECO:0000256" key="1">
    <source>
        <dbReference type="ARBA" id="ARBA00023015"/>
    </source>
</evidence>
<dbReference type="Pfam" id="PF16859">
    <property type="entry name" value="TetR_C_11"/>
    <property type="match status" value="1"/>
</dbReference>
<dbReference type="InterPro" id="IPR050109">
    <property type="entry name" value="HTH-type_TetR-like_transc_reg"/>
</dbReference>
<dbReference type="SUPFAM" id="SSF46689">
    <property type="entry name" value="Homeodomain-like"/>
    <property type="match status" value="1"/>
</dbReference>
<dbReference type="Proteomes" id="UP001589810">
    <property type="component" value="Unassembled WGS sequence"/>
</dbReference>
<evidence type="ECO:0000256" key="3">
    <source>
        <dbReference type="ARBA" id="ARBA00023163"/>
    </source>
</evidence>
<keyword evidence="3" id="KW-0804">Transcription</keyword>
<dbReference type="EMBL" id="JBHLUD010000020">
    <property type="protein sequence ID" value="MFC0548811.1"/>
    <property type="molecule type" value="Genomic_DNA"/>
</dbReference>
<comment type="caution">
    <text evidence="6">The sequence shown here is derived from an EMBL/GenBank/DDBJ whole genome shotgun (WGS) entry which is preliminary data.</text>
</comment>
<dbReference type="InterPro" id="IPR001387">
    <property type="entry name" value="Cro/C1-type_HTH"/>
</dbReference>
<sequence length="192" mass="20958">MGSDHHGNRYGRSEQARTAVLHAADDLLVEHGFAGLTIEKIAAKAGVAKQTIYRWWPSKVDILLDAYGPDQARDLTPADLGSLDADLRAHLATVASFLTTSDAGAVYRALVGQAQHDPVLADRLRSTHLADQRVRDRLPFERAIARGELPSDVDIDAAAQRLIAVIHYRVLVTGEPVDRSFTDALVDDFLAQ</sequence>
<dbReference type="CDD" id="cd00093">
    <property type="entry name" value="HTH_XRE"/>
    <property type="match status" value="1"/>
</dbReference>
<dbReference type="PRINTS" id="PR00455">
    <property type="entry name" value="HTHTETR"/>
</dbReference>
<dbReference type="InterPro" id="IPR011075">
    <property type="entry name" value="TetR_C"/>
</dbReference>
<keyword evidence="1" id="KW-0805">Transcription regulation</keyword>
<dbReference type="PANTHER" id="PTHR30055:SF148">
    <property type="entry name" value="TETR-FAMILY TRANSCRIPTIONAL REGULATOR"/>
    <property type="match status" value="1"/>
</dbReference>
<dbReference type="Gene3D" id="1.10.10.60">
    <property type="entry name" value="Homeodomain-like"/>
    <property type="match status" value="1"/>
</dbReference>
<dbReference type="RefSeq" id="WP_273940618.1">
    <property type="nucleotide sequence ID" value="NZ_CP097263.1"/>
</dbReference>
<dbReference type="SUPFAM" id="SSF48498">
    <property type="entry name" value="Tetracyclin repressor-like, C-terminal domain"/>
    <property type="match status" value="1"/>
</dbReference>
<dbReference type="PROSITE" id="PS50977">
    <property type="entry name" value="HTH_TETR_2"/>
    <property type="match status" value="1"/>
</dbReference>
<protein>
    <submittedName>
        <fullName evidence="6">TetR/AcrR family transcriptional regulator</fullName>
    </submittedName>
</protein>
<proteinExistence type="predicted"/>
<organism evidence="6 7">
    <name type="scientific">Kutzneria chonburiensis</name>
    <dbReference type="NCBI Taxonomy" id="1483604"/>
    <lineage>
        <taxon>Bacteria</taxon>
        <taxon>Bacillati</taxon>
        <taxon>Actinomycetota</taxon>
        <taxon>Actinomycetes</taxon>
        <taxon>Pseudonocardiales</taxon>
        <taxon>Pseudonocardiaceae</taxon>
        <taxon>Kutzneria</taxon>
    </lineage>
</organism>
<dbReference type="PANTHER" id="PTHR30055">
    <property type="entry name" value="HTH-TYPE TRANSCRIPTIONAL REGULATOR RUTR"/>
    <property type="match status" value="1"/>
</dbReference>
<dbReference type="Gene3D" id="1.10.357.10">
    <property type="entry name" value="Tetracycline Repressor, domain 2"/>
    <property type="match status" value="1"/>
</dbReference>
<accession>A0ABV6N881</accession>
<name>A0ABV6N881_9PSEU</name>
<dbReference type="Pfam" id="PF00440">
    <property type="entry name" value="TetR_N"/>
    <property type="match status" value="1"/>
</dbReference>
<feature type="domain" description="HTH tetR-type" evidence="5">
    <location>
        <begin position="14"/>
        <end position="74"/>
    </location>
</feature>
<dbReference type="InterPro" id="IPR009057">
    <property type="entry name" value="Homeodomain-like_sf"/>
</dbReference>
<keyword evidence="2 4" id="KW-0238">DNA-binding</keyword>
<dbReference type="InterPro" id="IPR036271">
    <property type="entry name" value="Tet_transcr_reg_TetR-rel_C_sf"/>
</dbReference>
<reference evidence="6 7" key="1">
    <citation type="submission" date="2024-09" db="EMBL/GenBank/DDBJ databases">
        <authorList>
            <person name="Sun Q."/>
            <person name="Mori K."/>
        </authorList>
    </citation>
    <scope>NUCLEOTIDE SEQUENCE [LARGE SCALE GENOMIC DNA]</scope>
    <source>
        <strain evidence="6 7">TBRC 1432</strain>
    </source>
</reference>